<dbReference type="KEGG" id="dle:111180520"/>
<dbReference type="InterPro" id="IPR013783">
    <property type="entry name" value="Ig-like_fold"/>
</dbReference>
<dbReference type="SMART" id="SM00409">
    <property type="entry name" value="IG"/>
    <property type="match status" value="3"/>
</dbReference>
<evidence type="ECO:0000259" key="6">
    <source>
        <dbReference type="PROSITE" id="PS50835"/>
    </source>
</evidence>
<accession>A0A7F8K742</accession>
<reference evidence="8" key="1">
    <citation type="submission" date="2025-08" db="UniProtKB">
        <authorList>
            <consortium name="RefSeq"/>
        </authorList>
    </citation>
    <scope>IDENTIFICATION</scope>
    <source>
        <tissue evidence="8">Blood</tissue>
    </source>
</reference>
<sequence>MFTEMDSGFSGVQFSFSIHPPFTEKLAPPTITASTLAPLELRDSVTLSCQSPSNDATFQWYIGKEPVVGSGQLELSLDEQRLTIPQVTRNDLGPYQHEVKNPAITRLSEPLPLSVIFGVYTCEATNPASGSHSATDTLIIIPEYMPQPSILADNVGPVENTGSVTLMCVPPKRVIDIRLFRNSDVFSNGGRGELSPDHRPLTLWNITRNDTGFYQCKASNSATSSLSNPLPINVNYCPNVPVINPMDSTFAVGSNLTLSCFADSNPPAEYAWRVAGSPGAAGQLVSILDITLNSSGLYNCHAVNADTGLQSMAQLAVHIKDATSENDQGPAFYGPHIPGGGIADIVLGMVVGIALMATVAYFLGFMRDQVAVILFSLKEGWVPVYEGSLR</sequence>
<organism evidence="7 8">
    <name type="scientific">Delphinapterus leucas</name>
    <name type="common">Beluga whale</name>
    <dbReference type="NCBI Taxonomy" id="9749"/>
    <lineage>
        <taxon>Eukaryota</taxon>
        <taxon>Metazoa</taxon>
        <taxon>Chordata</taxon>
        <taxon>Craniata</taxon>
        <taxon>Vertebrata</taxon>
        <taxon>Euteleostomi</taxon>
        <taxon>Mammalia</taxon>
        <taxon>Eutheria</taxon>
        <taxon>Laurasiatheria</taxon>
        <taxon>Artiodactyla</taxon>
        <taxon>Whippomorpha</taxon>
        <taxon>Cetacea</taxon>
        <taxon>Odontoceti</taxon>
        <taxon>Monodontidae</taxon>
        <taxon>Delphinapterus</taxon>
    </lineage>
</organism>
<proteinExistence type="predicted"/>
<dbReference type="InterPro" id="IPR003599">
    <property type="entry name" value="Ig_sub"/>
</dbReference>
<feature type="domain" description="Ig-like" evidence="6">
    <location>
        <begin position="238"/>
        <end position="316"/>
    </location>
</feature>
<dbReference type="InterPro" id="IPR052598">
    <property type="entry name" value="IgSF_CEA-related"/>
</dbReference>
<dbReference type="PROSITE" id="PS50835">
    <property type="entry name" value="IG_LIKE"/>
    <property type="match status" value="3"/>
</dbReference>
<keyword evidence="5" id="KW-1133">Transmembrane helix</keyword>
<dbReference type="InterPro" id="IPR036179">
    <property type="entry name" value="Ig-like_dom_sf"/>
</dbReference>
<dbReference type="SUPFAM" id="SSF48726">
    <property type="entry name" value="Immunoglobulin"/>
    <property type="match status" value="3"/>
</dbReference>
<dbReference type="GeneID" id="111180520"/>
<protein>
    <submittedName>
        <fullName evidence="8">Carcinoembryonic antigen-related cell adhesion molecule 5-like</fullName>
    </submittedName>
</protein>
<keyword evidence="1" id="KW-0732">Signal</keyword>
<dbReference type="Pfam" id="PF13927">
    <property type="entry name" value="Ig_3"/>
    <property type="match status" value="1"/>
</dbReference>
<evidence type="ECO:0000256" key="2">
    <source>
        <dbReference type="ARBA" id="ARBA00023157"/>
    </source>
</evidence>
<feature type="domain" description="Ig-like" evidence="6">
    <location>
        <begin position="142"/>
        <end position="227"/>
    </location>
</feature>
<dbReference type="Gene3D" id="2.60.40.10">
    <property type="entry name" value="Immunoglobulins"/>
    <property type="match status" value="3"/>
</dbReference>
<dbReference type="PANTHER" id="PTHR44337:SF20">
    <property type="entry name" value="CARCINOEMBRYONIC ANTIGEN-RELATED CELL ADHESION MOLECULE 5-RELATED"/>
    <property type="match status" value="1"/>
</dbReference>
<dbReference type="InParanoid" id="A0A7F8K742"/>
<feature type="domain" description="Ig-like" evidence="6">
    <location>
        <begin position="28"/>
        <end position="114"/>
    </location>
</feature>
<evidence type="ECO:0000256" key="3">
    <source>
        <dbReference type="ARBA" id="ARBA00023180"/>
    </source>
</evidence>
<gene>
    <name evidence="8" type="primary">LOC111180520</name>
</gene>
<dbReference type="PANTHER" id="PTHR44337">
    <property type="entry name" value="CARCINOEMBRYONIC ANTIGEN-RELATED CELL ADHESION MOLECULE 8"/>
    <property type="match status" value="1"/>
</dbReference>
<evidence type="ECO:0000313" key="8">
    <source>
        <dbReference type="RefSeq" id="XP_030617284.1"/>
    </source>
</evidence>
<dbReference type="InterPro" id="IPR007110">
    <property type="entry name" value="Ig-like_dom"/>
</dbReference>
<evidence type="ECO:0000256" key="1">
    <source>
        <dbReference type="ARBA" id="ARBA00022729"/>
    </source>
</evidence>
<evidence type="ECO:0000256" key="4">
    <source>
        <dbReference type="ARBA" id="ARBA00023319"/>
    </source>
</evidence>
<keyword evidence="5" id="KW-0812">Transmembrane</keyword>
<keyword evidence="5" id="KW-0472">Membrane</keyword>
<dbReference type="RefSeq" id="XP_030617284.1">
    <property type="nucleotide sequence ID" value="XM_030761424.1"/>
</dbReference>
<keyword evidence="7" id="KW-1185">Reference proteome</keyword>
<dbReference type="AlphaFoldDB" id="A0A7F8K742"/>
<dbReference type="Pfam" id="PF13895">
    <property type="entry name" value="Ig_2"/>
    <property type="match status" value="2"/>
</dbReference>
<dbReference type="Proteomes" id="UP000248483">
    <property type="component" value="Unplaced"/>
</dbReference>
<keyword evidence="3" id="KW-0325">Glycoprotein</keyword>
<keyword evidence="4" id="KW-0393">Immunoglobulin domain</keyword>
<evidence type="ECO:0000256" key="5">
    <source>
        <dbReference type="SAM" id="Phobius"/>
    </source>
</evidence>
<feature type="transmembrane region" description="Helical" evidence="5">
    <location>
        <begin position="345"/>
        <end position="366"/>
    </location>
</feature>
<evidence type="ECO:0000313" key="7">
    <source>
        <dbReference type="Proteomes" id="UP000248483"/>
    </source>
</evidence>
<name>A0A7F8K742_DELLE</name>
<dbReference type="InterPro" id="IPR003598">
    <property type="entry name" value="Ig_sub2"/>
</dbReference>
<keyword evidence="2" id="KW-1015">Disulfide bond</keyword>
<dbReference type="SMART" id="SM00408">
    <property type="entry name" value="IGc2"/>
    <property type="match status" value="3"/>
</dbReference>